<keyword evidence="1" id="KW-1133">Transmembrane helix</keyword>
<keyword evidence="1" id="KW-0812">Transmembrane</keyword>
<name>A0A382CIJ4_9ZZZZ</name>
<evidence type="ECO:0000313" key="2">
    <source>
        <dbReference type="EMBL" id="SVB26018.1"/>
    </source>
</evidence>
<proteinExistence type="predicted"/>
<feature type="transmembrane region" description="Helical" evidence="1">
    <location>
        <begin position="16"/>
        <end position="34"/>
    </location>
</feature>
<dbReference type="AlphaFoldDB" id="A0A382CIJ4"/>
<dbReference type="Pfam" id="PF19059">
    <property type="entry name" value="DUF5755"/>
    <property type="match status" value="1"/>
</dbReference>
<dbReference type="EMBL" id="UINC01034724">
    <property type="protein sequence ID" value="SVB26018.1"/>
    <property type="molecule type" value="Genomic_DNA"/>
</dbReference>
<organism evidence="2">
    <name type="scientific">marine metagenome</name>
    <dbReference type="NCBI Taxonomy" id="408172"/>
    <lineage>
        <taxon>unclassified sequences</taxon>
        <taxon>metagenomes</taxon>
        <taxon>ecological metagenomes</taxon>
    </lineage>
</organism>
<dbReference type="InterPro" id="IPR043929">
    <property type="entry name" value="DUF5755"/>
</dbReference>
<keyword evidence="1" id="KW-0472">Membrane</keyword>
<evidence type="ECO:0000256" key="1">
    <source>
        <dbReference type="SAM" id="Phobius"/>
    </source>
</evidence>
<sequence length="192" mass="21772">MTKICFDKFCFNLKNIYIIIIVLIGLFIFCNYVIQNPLDNPQKKCAKCITRTFITNPINTAGMNTIRSNNNMISPPERSYALTRRSMPPQNGNSIPINTPTRGEPTNFQKVGVLTNNSNDPDNARLPLFGRPKYPGSNDYDYYVMDGSRNGNKIAIDSKKELDTNDEIAVPSFNGSYKVSLYSYDQPKYIPF</sequence>
<accession>A0A382CIJ4</accession>
<reference evidence="2" key="1">
    <citation type="submission" date="2018-05" db="EMBL/GenBank/DDBJ databases">
        <authorList>
            <person name="Lanie J.A."/>
            <person name="Ng W.-L."/>
            <person name="Kazmierczak K.M."/>
            <person name="Andrzejewski T.M."/>
            <person name="Davidsen T.M."/>
            <person name="Wayne K.J."/>
            <person name="Tettelin H."/>
            <person name="Glass J.I."/>
            <person name="Rusch D."/>
            <person name="Podicherti R."/>
            <person name="Tsui H.-C.T."/>
            <person name="Winkler M.E."/>
        </authorList>
    </citation>
    <scope>NUCLEOTIDE SEQUENCE</scope>
</reference>
<gene>
    <name evidence="2" type="ORF">METZ01_LOCUS178872</name>
</gene>
<protein>
    <submittedName>
        <fullName evidence="2">Uncharacterized protein</fullName>
    </submittedName>
</protein>